<evidence type="ECO:0000256" key="1">
    <source>
        <dbReference type="SAM" id="MobiDB-lite"/>
    </source>
</evidence>
<evidence type="ECO:0000259" key="2">
    <source>
        <dbReference type="Pfam" id="PF18962"/>
    </source>
</evidence>
<protein>
    <submittedName>
        <fullName evidence="3">T9SS type A sorting domain-containing protein</fullName>
    </submittedName>
</protein>
<name>A0A9D7XPB6_9BACT</name>
<proteinExistence type="predicted"/>
<evidence type="ECO:0000313" key="3">
    <source>
        <dbReference type="EMBL" id="MBK9983005.1"/>
    </source>
</evidence>
<dbReference type="AlphaFoldDB" id="A0A9D7XPB6"/>
<accession>A0A9D7XPB6</accession>
<evidence type="ECO:0000313" key="4">
    <source>
        <dbReference type="Proteomes" id="UP000808337"/>
    </source>
</evidence>
<dbReference type="EMBL" id="JADKGY010000008">
    <property type="protein sequence ID" value="MBK9983005.1"/>
    <property type="molecule type" value="Genomic_DNA"/>
</dbReference>
<dbReference type="Pfam" id="PF18962">
    <property type="entry name" value="Por_Secre_tail"/>
    <property type="match status" value="1"/>
</dbReference>
<sequence>METNLHFRLKQIVFLICLLFWLTYSFGQKTIRLDSCGINDACEKAIVISNVVSDQAFVCIEGCNLNAGSSPFNNDCGIGDFPTVWFEVLPDGNATLMNINVKSDEFDAPTITLFHLITDCSHLQQVGLTQSSISCIVGSNGEAEAIGSNVGGNEIYYIAISSLNSSGGHFNICVNTISQASACVTSAQIQITARSGGGSLAGPFLPGETVSVCMNVNSYTAAGNGCQWFQGLIPIFGNGWDPSSFDANGQPLNGTINGEPFGLPGNGLYSAATWDWFTNVGYHHDNTFFQVGDLDGNGTVEMCNLLYDVDCPNLGGITGGCCGPCWANAGDPLPPGWFAYGINGTCPTLGPPPTVDWGDGNSCGGGMGPWHFCFDLTVRDFPECLSDPTTSDLTLGFFTTADGETGSWTGGPSVCALDQPRKLTLPMMCRKVIDLGTEELPDACAGSEFHYEINEPGVAHWTWTVEPSWAVIDTVMEGDNGYVINSLLHSQQEAPETVTYIFTGQDTSTQNTVIKKVEFTMWSQIELSFFTPPNIHVDSIVVCSNDTNSVFIILEARGGTGNYDYTWWPYGNNTPTIEISPPFQSTIHIVTVTDDFCTESKSINFIVDQNCVINHIDIDNDESNDDPKKEDPPPGGNIMNNHIDTRSASAIDAESIRIYPIPSKDRITVEWPKSLLNPTQLFIYDTKGIVLRTLMIDPHAVNRMELDISDLASGVYIVTLHSDQKVKSGRMIKM</sequence>
<organism evidence="3 4">
    <name type="scientific">Candidatus Opimibacter skivensis</name>
    <dbReference type="NCBI Taxonomy" id="2982028"/>
    <lineage>
        <taxon>Bacteria</taxon>
        <taxon>Pseudomonadati</taxon>
        <taxon>Bacteroidota</taxon>
        <taxon>Saprospiria</taxon>
        <taxon>Saprospirales</taxon>
        <taxon>Saprospiraceae</taxon>
        <taxon>Candidatus Opimibacter</taxon>
    </lineage>
</organism>
<feature type="domain" description="Secretion system C-terminal sorting" evidence="2">
    <location>
        <begin position="658"/>
        <end position="728"/>
    </location>
</feature>
<dbReference type="Proteomes" id="UP000808337">
    <property type="component" value="Unassembled WGS sequence"/>
</dbReference>
<comment type="caution">
    <text evidence="3">The sequence shown here is derived from an EMBL/GenBank/DDBJ whole genome shotgun (WGS) entry which is preliminary data.</text>
</comment>
<feature type="region of interest" description="Disordered" evidence="1">
    <location>
        <begin position="617"/>
        <end position="642"/>
    </location>
</feature>
<dbReference type="InterPro" id="IPR026444">
    <property type="entry name" value="Secre_tail"/>
</dbReference>
<reference evidence="3 4" key="1">
    <citation type="submission" date="2020-10" db="EMBL/GenBank/DDBJ databases">
        <title>Connecting structure to function with the recovery of over 1000 high-quality activated sludge metagenome-assembled genomes encoding full-length rRNA genes using long-read sequencing.</title>
        <authorList>
            <person name="Singleton C.M."/>
            <person name="Petriglieri F."/>
            <person name="Kristensen J.M."/>
            <person name="Kirkegaard R.H."/>
            <person name="Michaelsen T.Y."/>
            <person name="Andersen M.H."/>
            <person name="Karst S.M."/>
            <person name="Dueholm M.S."/>
            <person name="Nielsen P.H."/>
            <person name="Albertsen M."/>
        </authorList>
    </citation>
    <scope>NUCLEOTIDE SEQUENCE [LARGE SCALE GENOMIC DNA]</scope>
    <source>
        <strain evidence="3">Ribe_18-Q3-R11-54_MAXAC.273</strain>
    </source>
</reference>
<gene>
    <name evidence="3" type="ORF">IPP15_11380</name>
</gene>
<dbReference type="NCBIfam" id="TIGR04183">
    <property type="entry name" value="Por_Secre_tail"/>
    <property type="match status" value="1"/>
</dbReference>